<dbReference type="GO" id="GO:1990189">
    <property type="term" value="F:protein N-terminal-serine acetyltransferase activity"/>
    <property type="evidence" value="ECO:0007669"/>
    <property type="project" value="UniProtKB-EC"/>
</dbReference>
<keyword evidence="6" id="KW-0963">Cytoplasm</keyword>
<evidence type="ECO:0000256" key="11">
    <source>
        <dbReference type="ARBA" id="ARBA00049524"/>
    </source>
</evidence>
<dbReference type="Proteomes" id="UP000017246">
    <property type="component" value="Unassembled WGS sequence"/>
</dbReference>
<dbReference type="Pfam" id="PF00583">
    <property type="entry name" value="Acetyltransf_1"/>
    <property type="match status" value="1"/>
</dbReference>
<keyword evidence="8" id="KW-0539">Nucleus</keyword>
<organism evidence="13 14">
    <name type="scientific">Echinococcus multilocularis</name>
    <name type="common">Fox tapeworm</name>
    <dbReference type="NCBI Taxonomy" id="6211"/>
    <lineage>
        <taxon>Eukaryota</taxon>
        <taxon>Metazoa</taxon>
        <taxon>Spiralia</taxon>
        <taxon>Lophotrochozoa</taxon>
        <taxon>Platyhelminthes</taxon>
        <taxon>Cestoda</taxon>
        <taxon>Eucestoda</taxon>
        <taxon>Cyclophyllidea</taxon>
        <taxon>Taeniidae</taxon>
        <taxon>Echinococcus</taxon>
    </lineage>
</organism>
<reference evidence="13" key="2">
    <citation type="submission" date="2015-11" db="EMBL/GenBank/DDBJ databases">
        <authorList>
            <person name="Zhang Y."/>
            <person name="Guo Z."/>
        </authorList>
    </citation>
    <scope>NUCLEOTIDE SEQUENCE</scope>
</reference>
<dbReference type="GO" id="GO:0005737">
    <property type="term" value="C:cytoplasm"/>
    <property type="evidence" value="ECO:0007669"/>
    <property type="project" value="UniProtKB-SubCell"/>
</dbReference>
<dbReference type="PANTHER" id="PTHR20531">
    <property type="entry name" value="N-ALPHA-ACETYLTRANSFERASE 40"/>
    <property type="match status" value="1"/>
</dbReference>
<comment type="catalytic activity">
    <reaction evidence="10">
        <text>N-terminal L-seryl-[histone H2A] + acetyl-CoA = N-terminal N(alpha)-acetyl-L-seryl-[histone H2A] + CoA + H(+)</text>
        <dbReference type="Rhea" id="RHEA:50600"/>
        <dbReference type="Rhea" id="RHEA-COMP:12742"/>
        <dbReference type="Rhea" id="RHEA-COMP:12744"/>
        <dbReference type="ChEBI" id="CHEBI:15378"/>
        <dbReference type="ChEBI" id="CHEBI:57287"/>
        <dbReference type="ChEBI" id="CHEBI:57288"/>
        <dbReference type="ChEBI" id="CHEBI:64738"/>
        <dbReference type="ChEBI" id="CHEBI:83690"/>
        <dbReference type="EC" id="2.3.1.257"/>
    </reaction>
</comment>
<proteinExistence type="inferred from homology"/>
<evidence type="ECO:0000313" key="13">
    <source>
        <dbReference type="EMBL" id="CDS42650.1"/>
    </source>
</evidence>
<dbReference type="EC" id="2.3.1.257" evidence="4"/>
<dbReference type="Gene3D" id="3.40.630.30">
    <property type="match status" value="1"/>
</dbReference>
<dbReference type="eggNOG" id="KOG2488">
    <property type="taxonomic scope" value="Eukaryota"/>
</dbReference>
<keyword evidence="14" id="KW-1185">Reference proteome</keyword>
<dbReference type="STRING" id="6211.A0A068YKF8"/>
<evidence type="ECO:0000256" key="4">
    <source>
        <dbReference type="ARBA" id="ARBA00012950"/>
    </source>
</evidence>
<evidence type="ECO:0000256" key="2">
    <source>
        <dbReference type="ARBA" id="ARBA00004496"/>
    </source>
</evidence>
<accession>A0A068YKF8</accession>
<evidence type="ECO:0000256" key="5">
    <source>
        <dbReference type="ARBA" id="ARBA00015043"/>
    </source>
</evidence>
<protein>
    <recommendedName>
        <fullName evidence="5">N-alpha-acetyltransferase 40</fullName>
        <ecNumber evidence="4">2.3.1.257</ecNumber>
    </recommendedName>
</protein>
<dbReference type="OrthoDB" id="424551at2759"/>
<comment type="subcellular location">
    <subcellularLocation>
        <location evidence="2">Cytoplasm</location>
    </subcellularLocation>
    <subcellularLocation>
        <location evidence="1">Nucleus</location>
    </subcellularLocation>
</comment>
<evidence type="ECO:0000256" key="6">
    <source>
        <dbReference type="ARBA" id="ARBA00022490"/>
    </source>
</evidence>
<comment type="catalytic activity">
    <reaction evidence="11">
        <text>N-terminal L-seryl-[histone H4] + acetyl-CoA = N-terminal N(alpha)-acetyl-L-seryl-[histone H4] + CoA + H(+)</text>
        <dbReference type="Rhea" id="RHEA:50596"/>
        <dbReference type="Rhea" id="RHEA-COMP:12740"/>
        <dbReference type="Rhea" id="RHEA-COMP:12743"/>
        <dbReference type="ChEBI" id="CHEBI:15378"/>
        <dbReference type="ChEBI" id="CHEBI:57287"/>
        <dbReference type="ChEBI" id="CHEBI:57288"/>
        <dbReference type="ChEBI" id="CHEBI:64738"/>
        <dbReference type="ChEBI" id="CHEBI:83690"/>
        <dbReference type="EC" id="2.3.1.257"/>
    </reaction>
</comment>
<evidence type="ECO:0000256" key="1">
    <source>
        <dbReference type="ARBA" id="ARBA00004123"/>
    </source>
</evidence>
<name>A0A068YKF8_ECHMU</name>
<dbReference type="SUPFAM" id="SSF55729">
    <property type="entry name" value="Acyl-CoA N-acyltransferases (Nat)"/>
    <property type="match status" value="1"/>
</dbReference>
<dbReference type="AlphaFoldDB" id="A0A068YKF8"/>
<dbReference type="GO" id="GO:0043998">
    <property type="term" value="F:histone H2A acetyltransferase activity"/>
    <property type="evidence" value="ECO:0007669"/>
    <property type="project" value="InterPro"/>
</dbReference>
<sequence length="239" mass="26737">MSFNEADGDSHDRGIIRKMSCVGDFRAAVMSATKLSSDELIRRSFNTDSCITLDCCCCSFTVKCSCPSEMTPNQKAKVFSILEQNMKGFYMKSSWGWNGGTKLDELFSANSNFLLCFLANSKTCCDLSRHNVPPSSLASSNEPCAFVHFRFEVDSRRPILYCYEIQLVEEVRGLNLGQKLLHILYKIAADNQMTQVILTVFKFNSPACAFFAKNGFKTDSSDPSRFGQSVDYSILSRSP</sequence>
<evidence type="ECO:0000313" key="14">
    <source>
        <dbReference type="Proteomes" id="UP000017246"/>
    </source>
</evidence>
<evidence type="ECO:0000256" key="10">
    <source>
        <dbReference type="ARBA" id="ARBA00047821"/>
    </source>
</evidence>
<reference evidence="13" key="1">
    <citation type="journal article" date="2013" name="Nature">
        <title>The genomes of four tapeworm species reveal adaptations to parasitism.</title>
        <authorList>
            <person name="Tsai I.J."/>
            <person name="Zarowiecki M."/>
            <person name="Holroyd N."/>
            <person name="Garciarrubio A."/>
            <person name="Sanchez-Flores A."/>
            <person name="Brooks K.L."/>
            <person name="Tracey A."/>
            <person name="Bobes R.J."/>
            <person name="Fragoso G."/>
            <person name="Sciutto E."/>
            <person name="Aslett M."/>
            <person name="Beasley H."/>
            <person name="Bennett H.M."/>
            <person name="Cai J."/>
            <person name="Camicia F."/>
            <person name="Clark R."/>
            <person name="Cucher M."/>
            <person name="De Silva N."/>
            <person name="Day T.A."/>
            <person name="Deplazes P."/>
            <person name="Estrada K."/>
            <person name="Fernandez C."/>
            <person name="Holland P.W."/>
            <person name="Hou J."/>
            <person name="Hu S."/>
            <person name="Huckvale T."/>
            <person name="Hung S.S."/>
            <person name="Kamenetzky L."/>
            <person name="Keane J.A."/>
            <person name="Kiss F."/>
            <person name="Koziol U."/>
            <person name="Lambert O."/>
            <person name="Liu K."/>
            <person name="Luo X."/>
            <person name="Luo Y."/>
            <person name="Macchiaroli N."/>
            <person name="Nichol S."/>
            <person name="Paps J."/>
            <person name="Parkinson J."/>
            <person name="Pouchkina-Stantcheva N."/>
            <person name="Riddiford N."/>
            <person name="Rosenzvit M."/>
            <person name="Salinas G."/>
            <person name="Wasmuth J.D."/>
            <person name="Zamanian M."/>
            <person name="Zheng Y."/>
            <person name="Cai X."/>
            <person name="Soberon X."/>
            <person name="Olson P.D."/>
            <person name="Laclette J.P."/>
            <person name="Brehm K."/>
            <person name="Berriman M."/>
            <person name="Garciarrubio A."/>
            <person name="Bobes R.J."/>
            <person name="Fragoso G."/>
            <person name="Sanchez-Flores A."/>
            <person name="Estrada K."/>
            <person name="Cevallos M.A."/>
            <person name="Morett E."/>
            <person name="Gonzalez V."/>
            <person name="Portillo T."/>
            <person name="Ochoa-Leyva A."/>
            <person name="Jose M.V."/>
            <person name="Sciutto E."/>
            <person name="Landa A."/>
            <person name="Jimenez L."/>
            <person name="Valdes V."/>
            <person name="Carrero J.C."/>
            <person name="Larralde C."/>
            <person name="Morales-Montor J."/>
            <person name="Limon-Lason J."/>
            <person name="Soberon X."/>
            <person name="Laclette J.P."/>
        </authorList>
    </citation>
    <scope>NUCLEOTIDE SEQUENCE [LARGE SCALE GENOMIC DNA]</scope>
</reference>
<evidence type="ECO:0000256" key="7">
    <source>
        <dbReference type="ARBA" id="ARBA00022679"/>
    </source>
</evidence>
<evidence type="ECO:0000259" key="12">
    <source>
        <dbReference type="Pfam" id="PF00583"/>
    </source>
</evidence>
<dbReference type="InterPro" id="IPR000182">
    <property type="entry name" value="GNAT_dom"/>
</dbReference>
<keyword evidence="9" id="KW-0012">Acyltransferase</keyword>
<evidence type="ECO:0000256" key="8">
    <source>
        <dbReference type="ARBA" id="ARBA00023242"/>
    </source>
</evidence>
<dbReference type="OMA" id="ETNVGPY"/>
<feature type="domain" description="N-acetyltransferase" evidence="12">
    <location>
        <begin position="138"/>
        <end position="216"/>
    </location>
</feature>
<dbReference type="EMBL" id="LN902842">
    <property type="protein sequence ID" value="CDS42650.1"/>
    <property type="molecule type" value="Genomic_DNA"/>
</dbReference>
<evidence type="ECO:0000256" key="9">
    <source>
        <dbReference type="ARBA" id="ARBA00023315"/>
    </source>
</evidence>
<dbReference type="InterPro" id="IPR016181">
    <property type="entry name" value="Acyl_CoA_acyltransferase"/>
</dbReference>
<keyword evidence="7 13" id="KW-0808">Transferase</keyword>
<gene>
    <name evidence="13" type="ORF">EmuJ_001036500</name>
</gene>
<comment type="similarity">
    <text evidence="3">Belongs to the acetyltransferase family. NAA40 subfamily.</text>
</comment>
<dbReference type="GO" id="GO:0010485">
    <property type="term" value="F:histone H4 acetyltransferase activity"/>
    <property type="evidence" value="ECO:0007669"/>
    <property type="project" value="InterPro"/>
</dbReference>
<dbReference type="PANTHER" id="PTHR20531:SF1">
    <property type="entry name" value="N-ALPHA-ACETYLTRANSFERASE 40"/>
    <property type="match status" value="1"/>
</dbReference>
<evidence type="ECO:0000256" key="3">
    <source>
        <dbReference type="ARBA" id="ARBA00008870"/>
    </source>
</evidence>
<dbReference type="InterPro" id="IPR039949">
    <property type="entry name" value="NAA40"/>
</dbReference>
<dbReference type="GO" id="GO:0005634">
    <property type="term" value="C:nucleus"/>
    <property type="evidence" value="ECO:0007669"/>
    <property type="project" value="UniProtKB-SubCell"/>
</dbReference>